<dbReference type="InterPro" id="IPR036866">
    <property type="entry name" value="RibonucZ/Hydroxyglut_hydro"/>
</dbReference>
<dbReference type="CDD" id="cd16282">
    <property type="entry name" value="metallo-hydrolase-like_MBL-fold"/>
    <property type="match status" value="1"/>
</dbReference>
<sequence>MAEAAPALVRVTERVWLWPHHPDPDRVQAGIGVIAGDDGCLLVDAGHSPALARRVASALGGAGLPRARTVVYTHHHWDHVWGAQEWGVPVVAHELTAEALRAEAAKPWSEAYLRAETARDPRLAPSYGARSRAMAADGWDAFRIVPPDETFTDAHRIRLDGVTVELQHVGGGHAAGSTVVRVPSEGVLFLGDCSYPPPYHLREPGAGPDLALARSLLDDAYEWYVESHDAPRRHAEAKAALGG</sequence>
<keyword evidence="3" id="KW-1185">Reference proteome</keyword>
<dbReference type="SUPFAM" id="SSF56281">
    <property type="entry name" value="Metallo-hydrolase/oxidoreductase"/>
    <property type="match status" value="1"/>
</dbReference>
<reference evidence="2 3" key="1">
    <citation type="journal article" date="2019" name="Int. J. Syst. Evol. Microbiol.">
        <title>The Global Catalogue of Microorganisms (GCM) 10K type strain sequencing project: providing services to taxonomists for standard genome sequencing and annotation.</title>
        <authorList>
            <consortium name="The Broad Institute Genomics Platform"/>
            <consortium name="The Broad Institute Genome Sequencing Center for Infectious Disease"/>
            <person name="Wu L."/>
            <person name="Ma J."/>
        </authorList>
    </citation>
    <scope>NUCLEOTIDE SEQUENCE [LARGE SCALE GENOMIC DNA]</scope>
    <source>
        <strain evidence="2 3">JCM 15481</strain>
    </source>
</reference>
<feature type="domain" description="Metallo-beta-lactamase" evidence="1">
    <location>
        <begin position="28"/>
        <end position="228"/>
    </location>
</feature>
<accession>A0ABN1ZRP5</accession>
<proteinExistence type="predicted"/>
<comment type="caution">
    <text evidence="2">The sequence shown here is derived from an EMBL/GenBank/DDBJ whole genome shotgun (WGS) entry which is preliminary data.</text>
</comment>
<organism evidence="2 3">
    <name type="scientific">Streptomyces synnematoformans</name>
    <dbReference type="NCBI Taxonomy" id="415721"/>
    <lineage>
        <taxon>Bacteria</taxon>
        <taxon>Bacillati</taxon>
        <taxon>Actinomycetota</taxon>
        <taxon>Actinomycetes</taxon>
        <taxon>Kitasatosporales</taxon>
        <taxon>Streptomycetaceae</taxon>
        <taxon>Streptomyces</taxon>
    </lineage>
</organism>
<name>A0ABN1ZRP5_9ACTN</name>
<protein>
    <recommendedName>
        <fullName evidence="1">Metallo-beta-lactamase domain-containing protein</fullName>
    </recommendedName>
</protein>
<dbReference type="RefSeq" id="WP_344294277.1">
    <property type="nucleotide sequence ID" value="NZ_BAAAPF010000338.1"/>
</dbReference>
<dbReference type="Pfam" id="PF00753">
    <property type="entry name" value="Lactamase_B"/>
    <property type="match status" value="1"/>
</dbReference>
<dbReference type="SMART" id="SM00849">
    <property type="entry name" value="Lactamase_B"/>
    <property type="match status" value="1"/>
</dbReference>
<evidence type="ECO:0000313" key="3">
    <source>
        <dbReference type="Proteomes" id="UP001500443"/>
    </source>
</evidence>
<dbReference type="InterPro" id="IPR001279">
    <property type="entry name" value="Metallo-B-lactamas"/>
</dbReference>
<evidence type="ECO:0000313" key="2">
    <source>
        <dbReference type="EMBL" id="GAA1502844.1"/>
    </source>
</evidence>
<gene>
    <name evidence="2" type="ORF">GCM10009802_59800</name>
</gene>
<dbReference type="PANTHER" id="PTHR42951">
    <property type="entry name" value="METALLO-BETA-LACTAMASE DOMAIN-CONTAINING"/>
    <property type="match status" value="1"/>
</dbReference>
<evidence type="ECO:0000259" key="1">
    <source>
        <dbReference type="SMART" id="SM00849"/>
    </source>
</evidence>
<dbReference type="EMBL" id="BAAAPF010000338">
    <property type="protein sequence ID" value="GAA1502844.1"/>
    <property type="molecule type" value="Genomic_DNA"/>
</dbReference>
<dbReference type="InterPro" id="IPR050855">
    <property type="entry name" value="NDM-1-like"/>
</dbReference>
<dbReference type="Gene3D" id="3.60.15.10">
    <property type="entry name" value="Ribonuclease Z/Hydroxyacylglutathione hydrolase-like"/>
    <property type="match status" value="1"/>
</dbReference>
<dbReference type="PANTHER" id="PTHR42951:SF4">
    <property type="entry name" value="ACYL-COENZYME A THIOESTERASE MBLAC2"/>
    <property type="match status" value="1"/>
</dbReference>
<dbReference type="Proteomes" id="UP001500443">
    <property type="component" value="Unassembled WGS sequence"/>
</dbReference>